<evidence type="ECO:0000313" key="2">
    <source>
        <dbReference type="EMBL" id="EFQ94523.1"/>
    </source>
</evidence>
<feature type="compositionally biased region" description="Low complexity" evidence="1">
    <location>
        <begin position="151"/>
        <end position="162"/>
    </location>
</feature>
<sequence length="402" mass="45104">MPFRDKEWEDFQRSCDFFPAYSDYLYGPDERLVVTQEPGLHPQMYPALTFAPTQYTNSMPSRSYNTSEHYHVQDSAASRRQSLRRQTPGHETFSGASSARNSPGLDMRSEMGSPVGAFKRQQGAHKIPQKATKKRKLSSAPRNAARPQVASSPSLSLRSVRSTRQQAQTKQTPASAEPSLLRTSSTTDIDCSFTPALLGQSSAMSPATKIIPQQGCLTQQLKQAAGYRGAFTAKPEPTRYLHPHQSPQPSVEQPYYDTACYPQQQIPPSPTTTYQLYTPPQSTSQPQMSPAQQQPVNDTYPTMQPHLSLQLRQNINRHLPKVWKCLQIAQDTTVSADDMEAQKEKMQANEWLMMFKRSLPPDGHYYMVQVVCHMISENKAGRWPLAFLGSGNMEQQGQGWCG</sequence>
<dbReference type="Proteomes" id="UP000001067">
    <property type="component" value="Unassembled WGS sequence"/>
</dbReference>
<name>E3RIC4_PYRTT</name>
<dbReference type="EMBL" id="GL533277">
    <property type="protein sequence ID" value="EFQ94523.1"/>
    <property type="molecule type" value="Genomic_DNA"/>
</dbReference>
<evidence type="ECO:0000313" key="3">
    <source>
        <dbReference type="Proteomes" id="UP000001067"/>
    </source>
</evidence>
<gene>
    <name evidence="2" type="ORF">PTT_07762</name>
</gene>
<reference evidence="2 3" key="1">
    <citation type="journal article" date="2010" name="Genome Biol.">
        <title>A first genome assembly of the barley fungal pathogen Pyrenophora teres f. teres.</title>
        <authorList>
            <person name="Ellwood S.R."/>
            <person name="Liu Z."/>
            <person name="Syme R.A."/>
            <person name="Lai Z."/>
            <person name="Hane J.K."/>
            <person name="Keiper F."/>
            <person name="Moffat C.S."/>
            <person name="Oliver R.P."/>
            <person name="Friesen T.L."/>
        </authorList>
    </citation>
    <scope>NUCLEOTIDE SEQUENCE [LARGE SCALE GENOMIC DNA]</scope>
    <source>
        <strain evidence="2 3">0-1</strain>
    </source>
</reference>
<proteinExistence type="predicted"/>
<dbReference type="OrthoDB" id="3784793at2759"/>
<feature type="compositionally biased region" description="Polar residues" evidence="1">
    <location>
        <begin position="163"/>
        <end position="174"/>
    </location>
</feature>
<dbReference type="HOGENOM" id="CLU_685394_0_0_1"/>
<dbReference type="AlphaFoldDB" id="E3RIC4"/>
<dbReference type="KEGG" id="pte:PTT_07762"/>
<feature type="region of interest" description="Disordered" evidence="1">
    <location>
        <begin position="59"/>
        <end position="183"/>
    </location>
</feature>
<keyword evidence="3" id="KW-1185">Reference proteome</keyword>
<evidence type="ECO:0000256" key="1">
    <source>
        <dbReference type="SAM" id="MobiDB-lite"/>
    </source>
</evidence>
<feature type="compositionally biased region" description="Low complexity" evidence="1">
    <location>
        <begin position="271"/>
        <end position="295"/>
    </location>
</feature>
<organism evidence="3">
    <name type="scientific">Pyrenophora teres f. teres (strain 0-1)</name>
    <name type="common">Barley net blotch fungus</name>
    <name type="synonym">Drechslera teres f. teres</name>
    <dbReference type="NCBI Taxonomy" id="861557"/>
    <lineage>
        <taxon>Eukaryota</taxon>
        <taxon>Fungi</taxon>
        <taxon>Dikarya</taxon>
        <taxon>Ascomycota</taxon>
        <taxon>Pezizomycotina</taxon>
        <taxon>Dothideomycetes</taxon>
        <taxon>Pleosporomycetidae</taxon>
        <taxon>Pleosporales</taxon>
        <taxon>Pleosporineae</taxon>
        <taxon>Pleosporaceae</taxon>
        <taxon>Pyrenophora</taxon>
    </lineage>
</organism>
<dbReference type="eggNOG" id="ENOG502T486">
    <property type="taxonomic scope" value="Eukaryota"/>
</dbReference>
<protein>
    <submittedName>
        <fullName evidence="2">Uncharacterized protein</fullName>
    </submittedName>
</protein>
<feature type="compositionally biased region" description="Low complexity" evidence="1">
    <location>
        <begin position="75"/>
        <end position="86"/>
    </location>
</feature>
<feature type="compositionally biased region" description="Basic residues" evidence="1">
    <location>
        <begin position="127"/>
        <end position="137"/>
    </location>
</feature>
<accession>E3RIC4</accession>
<feature type="region of interest" description="Disordered" evidence="1">
    <location>
        <begin position="260"/>
        <end position="295"/>
    </location>
</feature>